<reference evidence="2 3" key="1">
    <citation type="submission" date="2018-03" db="EMBL/GenBank/DDBJ databases">
        <title>Genomic Encyclopedia of Archaeal and Bacterial Type Strains, Phase II (KMG-II): from individual species to whole genera.</title>
        <authorList>
            <person name="Goeker M."/>
        </authorList>
    </citation>
    <scope>NUCLEOTIDE SEQUENCE [LARGE SCALE GENOMIC DNA]</scope>
    <source>
        <strain evidence="2 3">DSM 44720</strain>
    </source>
</reference>
<dbReference type="EMBL" id="PVTF01000010">
    <property type="protein sequence ID" value="PRY37489.1"/>
    <property type="molecule type" value="Genomic_DNA"/>
</dbReference>
<evidence type="ECO:0000313" key="3">
    <source>
        <dbReference type="Proteomes" id="UP000239494"/>
    </source>
</evidence>
<evidence type="ECO:0000313" key="2">
    <source>
        <dbReference type="EMBL" id="PRY37489.1"/>
    </source>
</evidence>
<evidence type="ECO:0000259" key="1">
    <source>
        <dbReference type="Pfam" id="PF21805"/>
    </source>
</evidence>
<sequence length="170" mass="17596">MELTLEELRAVAGFAVACAEPVLRIFETARPEDGRPREAIEVAREFAGGGRRTKAMRDCAWAAQRAAGEARDLGFEAAWEAGRAALAAAGAGYLHPLEKATQVKHILGAAGHAGRAVELEVGGDSGVRYVEGVVGVASGVVVGVLRRYPGAPGGGGRGGELVRLLDGLLR</sequence>
<dbReference type="Pfam" id="PF21805">
    <property type="entry name" value="Imm5_like"/>
    <property type="match status" value="1"/>
</dbReference>
<feature type="domain" description="Imm-5-like" evidence="1">
    <location>
        <begin position="5"/>
        <end position="88"/>
    </location>
</feature>
<dbReference type="Proteomes" id="UP000239494">
    <property type="component" value="Unassembled WGS sequence"/>
</dbReference>
<dbReference type="RefSeq" id="WP_170156106.1">
    <property type="nucleotide sequence ID" value="NZ_PVTF01000010.1"/>
</dbReference>
<name>A0A2T0SVR2_9PSEU</name>
<proteinExistence type="predicted"/>
<accession>A0A2T0SVR2</accession>
<dbReference type="InterPro" id="IPR048667">
    <property type="entry name" value="Imm5-like"/>
</dbReference>
<protein>
    <recommendedName>
        <fullName evidence="1">Imm-5-like domain-containing protein</fullName>
    </recommendedName>
</protein>
<gene>
    <name evidence="2" type="ORF">CLV43_110301</name>
</gene>
<keyword evidence="3" id="KW-1185">Reference proteome</keyword>
<comment type="caution">
    <text evidence="2">The sequence shown here is derived from an EMBL/GenBank/DDBJ whole genome shotgun (WGS) entry which is preliminary data.</text>
</comment>
<dbReference type="AlphaFoldDB" id="A0A2T0SVR2"/>
<organism evidence="2 3">
    <name type="scientific">Umezawaea tangerina</name>
    <dbReference type="NCBI Taxonomy" id="84725"/>
    <lineage>
        <taxon>Bacteria</taxon>
        <taxon>Bacillati</taxon>
        <taxon>Actinomycetota</taxon>
        <taxon>Actinomycetes</taxon>
        <taxon>Pseudonocardiales</taxon>
        <taxon>Pseudonocardiaceae</taxon>
        <taxon>Umezawaea</taxon>
    </lineage>
</organism>